<feature type="domain" description="Growth arrest-specific protein 8" evidence="3">
    <location>
        <begin position="185"/>
        <end position="310"/>
    </location>
</feature>
<dbReference type="GO" id="GO:0031514">
    <property type="term" value="C:motile cilium"/>
    <property type="evidence" value="ECO:0007669"/>
    <property type="project" value="InterPro"/>
</dbReference>
<reference evidence="4 5" key="1">
    <citation type="journal article" date="2016" name="BMC Genomics">
        <title>Comparative genomics reveals Cyclospora cayetanensis possesses coccidia-like metabolism and invasion components but unique surface antigens.</title>
        <authorList>
            <person name="Liu S."/>
            <person name="Wang L."/>
            <person name="Zheng H."/>
            <person name="Xu Z."/>
            <person name="Roellig D.M."/>
            <person name="Li N."/>
            <person name="Frace M.A."/>
            <person name="Tang K."/>
            <person name="Arrowood M.J."/>
            <person name="Moss D.M."/>
            <person name="Zhang L."/>
            <person name="Feng Y."/>
            <person name="Xiao L."/>
        </authorList>
    </citation>
    <scope>NUCLEOTIDE SEQUENCE [LARGE SCALE GENOMIC DNA]</scope>
    <source>
        <strain evidence="4 5">CHN_HEN01</strain>
    </source>
</reference>
<dbReference type="VEuPathDB" id="ToxoDB:cyc_08634"/>
<dbReference type="Pfam" id="PF13851">
    <property type="entry name" value="GAS"/>
    <property type="match status" value="1"/>
</dbReference>
<dbReference type="AlphaFoldDB" id="A0A1D3D5P2"/>
<feature type="region of interest" description="Disordered" evidence="2">
    <location>
        <begin position="419"/>
        <end position="452"/>
    </location>
</feature>
<evidence type="ECO:0000313" key="5">
    <source>
        <dbReference type="Proteomes" id="UP000095192"/>
    </source>
</evidence>
<gene>
    <name evidence="4" type="ORF">cyc_08634</name>
</gene>
<dbReference type="VEuPathDB" id="ToxoDB:LOC34624302"/>
<feature type="coiled-coil region" evidence="1">
    <location>
        <begin position="16"/>
        <end position="78"/>
    </location>
</feature>
<organism evidence="4 5">
    <name type="scientific">Cyclospora cayetanensis</name>
    <dbReference type="NCBI Taxonomy" id="88456"/>
    <lineage>
        <taxon>Eukaryota</taxon>
        <taxon>Sar</taxon>
        <taxon>Alveolata</taxon>
        <taxon>Apicomplexa</taxon>
        <taxon>Conoidasida</taxon>
        <taxon>Coccidia</taxon>
        <taxon>Eucoccidiorida</taxon>
        <taxon>Eimeriorina</taxon>
        <taxon>Eimeriidae</taxon>
        <taxon>Cyclospora</taxon>
    </lineage>
</organism>
<dbReference type="Proteomes" id="UP000095192">
    <property type="component" value="Unassembled WGS sequence"/>
</dbReference>
<evidence type="ECO:0000313" key="4">
    <source>
        <dbReference type="EMBL" id="OEH78760.1"/>
    </source>
</evidence>
<protein>
    <submittedName>
        <fullName evidence="4">Growth-arrest-specific protein</fullName>
    </submittedName>
</protein>
<dbReference type="FunCoup" id="A0A1D3D5P2">
    <property type="interactions" value="62"/>
</dbReference>
<dbReference type="GO" id="GO:0008017">
    <property type="term" value="F:microtubule binding"/>
    <property type="evidence" value="ECO:0007669"/>
    <property type="project" value="InterPro"/>
</dbReference>
<keyword evidence="5" id="KW-1185">Reference proteome</keyword>
<evidence type="ECO:0000259" key="3">
    <source>
        <dbReference type="Pfam" id="PF13851"/>
    </source>
</evidence>
<dbReference type="GO" id="GO:0005874">
    <property type="term" value="C:microtubule"/>
    <property type="evidence" value="ECO:0007669"/>
    <property type="project" value="TreeGrafter"/>
</dbReference>
<dbReference type="InterPro" id="IPR025593">
    <property type="entry name" value="GAS8_dom"/>
</dbReference>
<dbReference type="InParanoid" id="A0A1D3D5P2"/>
<feature type="compositionally biased region" description="Polar residues" evidence="2">
    <location>
        <begin position="420"/>
        <end position="433"/>
    </location>
</feature>
<accession>A0A1D3D5P2</accession>
<feature type="coiled-coil region" evidence="1">
    <location>
        <begin position="208"/>
        <end position="308"/>
    </location>
</feature>
<dbReference type="InterPro" id="IPR039308">
    <property type="entry name" value="GAS8"/>
</dbReference>
<keyword evidence="1" id="KW-0175">Coiled coil</keyword>
<evidence type="ECO:0000256" key="2">
    <source>
        <dbReference type="SAM" id="MobiDB-lite"/>
    </source>
</evidence>
<dbReference type="PANTHER" id="PTHR31543">
    <property type="entry name" value="DYNEIN REGULATORY COMPLEX SUBUNIT 4"/>
    <property type="match status" value="1"/>
</dbReference>
<dbReference type="EMBL" id="JROU02000625">
    <property type="protein sequence ID" value="OEH78760.1"/>
    <property type="molecule type" value="Genomic_DNA"/>
</dbReference>
<name>A0A1D3D5P2_9EIME</name>
<evidence type="ECO:0000256" key="1">
    <source>
        <dbReference type="SAM" id="Coils"/>
    </source>
</evidence>
<comment type="caution">
    <text evidence="4">The sequence shown here is derived from an EMBL/GenBank/DDBJ whole genome shotgun (WGS) entry which is preliminary data.</text>
</comment>
<dbReference type="GO" id="GO:0031267">
    <property type="term" value="F:small GTPase binding"/>
    <property type="evidence" value="ECO:0007669"/>
    <property type="project" value="InterPro"/>
</dbReference>
<dbReference type="PANTHER" id="PTHR31543:SF1">
    <property type="entry name" value="HECT DOMAIN-CONTAINING PROTEIN"/>
    <property type="match status" value="1"/>
</dbReference>
<proteinExistence type="predicted"/>
<dbReference type="GO" id="GO:0048870">
    <property type="term" value="P:cell motility"/>
    <property type="evidence" value="ECO:0007669"/>
    <property type="project" value="InterPro"/>
</dbReference>
<dbReference type="GO" id="GO:0005794">
    <property type="term" value="C:Golgi apparatus"/>
    <property type="evidence" value="ECO:0007669"/>
    <property type="project" value="TreeGrafter"/>
</dbReference>
<sequence length="452" mass="51228">MLELFGGAEPYESERLLMLQQLRKRAEEELGRLREVLHNTRHSWVKLQLEEAMLSRIRAAAKESYDLLKLSMKKEEEEATEEGAARMVEIATCDQRMHVLEVQEALELQEHLASTQQLLAAADKQFQSALTAALTESNDFRGFTWREAEEIKHEKLGDSLDLRGNVAIHEVEEQKSLHINMLKAFNDEAISKLKTYYQGIARDNLQLVKKLRDENGATAANNKRLKKEIDETSLQSAQIRKPLQDQEALRARLKVQLRFIENDKLVLRNLRRRNQQIKRQIENARMEVRSLEYQTKETNRTIGKLQEEISHIRHSGGGLPAVKGILMHLSMKEALEKLESSLHVIEYAKQSCEGSAEPTGGLVRDAIMNYNWCKSSLHKKLTKSTAAYSNLVASMRSCLNGLYVPCPSLDTDGVELEESSPATIQHETKSSPASLCPPGSTEEAPRLLNASH</sequence>